<dbReference type="GO" id="GO:0003700">
    <property type="term" value="F:DNA-binding transcription factor activity"/>
    <property type="evidence" value="ECO:0007669"/>
    <property type="project" value="InterPro"/>
</dbReference>
<dbReference type="EMBL" id="FRFE01000057">
    <property type="protein sequence ID" value="SHO53479.1"/>
    <property type="molecule type" value="Genomic_DNA"/>
</dbReference>
<dbReference type="InterPro" id="IPR036388">
    <property type="entry name" value="WH-like_DNA-bd_sf"/>
</dbReference>
<dbReference type="AlphaFoldDB" id="A0A1M7YLM2"/>
<dbReference type="Pfam" id="PF01047">
    <property type="entry name" value="MarR"/>
    <property type="match status" value="1"/>
</dbReference>
<proteinExistence type="predicted"/>
<dbReference type="PRINTS" id="PR00598">
    <property type="entry name" value="HTHMARR"/>
</dbReference>
<dbReference type="SMART" id="SM00347">
    <property type="entry name" value="HTH_MARR"/>
    <property type="match status" value="1"/>
</dbReference>
<evidence type="ECO:0000313" key="3">
    <source>
        <dbReference type="Proteomes" id="UP000184603"/>
    </source>
</evidence>
<protein>
    <submittedName>
        <fullName evidence="2">MarR family transcriptional regulator, 2-MHQ and catechol-resistance regulon repressor</fullName>
    </submittedName>
</protein>
<evidence type="ECO:0000313" key="2">
    <source>
        <dbReference type="EMBL" id="SHO53479.1"/>
    </source>
</evidence>
<keyword evidence="3" id="KW-1185">Reference proteome</keyword>
<dbReference type="InterPro" id="IPR039422">
    <property type="entry name" value="MarR/SlyA-like"/>
</dbReference>
<evidence type="ECO:0000259" key="1">
    <source>
        <dbReference type="PROSITE" id="PS50995"/>
    </source>
</evidence>
<name>A0A1M7YLM2_9BACT</name>
<dbReference type="PANTHER" id="PTHR33164">
    <property type="entry name" value="TRANSCRIPTIONAL REGULATOR, MARR FAMILY"/>
    <property type="match status" value="1"/>
</dbReference>
<organism evidence="2 3">
    <name type="scientific">Desulfopila aestuarii DSM 18488</name>
    <dbReference type="NCBI Taxonomy" id="1121416"/>
    <lineage>
        <taxon>Bacteria</taxon>
        <taxon>Pseudomonadati</taxon>
        <taxon>Thermodesulfobacteriota</taxon>
        <taxon>Desulfobulbia</taxon>
        <taxon>Desulfobulbales</taxon>
        <taxon>Desulfocapsaceae</taxon>
        <taxon>Desulfopila</taxon>
    </lineage>
</organism>
<dbReference type="STRING" id="1121416.SAMN02745220_05145"/>
<feature type="domain" description="HTH marR-type" evidence="1">
    <location>
        <begin position="13"/>
        <end position="144"/>
    </location>
</feature>
<dbReference type="GO" id="GO:0006950">
    <property type="term" value="P:response to stress"/>
    <property type="evidence" value="ECO:0007669"/>
    <property type="project" value="TreeGrafter"/>
</dbReference>
<reference evidence="2 3" key="1">
    <citation type="submission" date="2016-12" db="EMBL/GenBank/DDBJ databases">
        <authorList>
            <person name="Song W.-J."/>
            <person name="Kurnit D.M."/>
        </authorList>
    </citation>
    <scope>NUCLEOTIDE SEQUENCE [LARGE SCALE GENOMIC DNA]</scope>
    <source>
        <strain evidence="2 3">DSM 18488</strain>
    </source>
</reference>
<accession>A0A1M7YLM2</accession>
<dbReference type="SUPFAM" id="SSF46785">
    <property type="entry name" value="Winged helix' DNA-binding domain"/>
    <property type="match status" value="1"/>
</dbReference>
<dbReference type="RefSeq" id="WP_073617051.1">
    <property type="nucleotide sequence ID" value="NZ_FRFE01000057.1"/>
</dbReference>
<dbReference type="Gene3D" id="1.10.10.10">
    <property type="entry name" value="Winged helix-like DNA-binding domain superfamily/Winged helix DNA-binding domain"/>
    <property type="match status" value="1"/>
</dbReference>
<dbReference type="PROSITE" id="PS50995">
    <property type="entry name" value="HTH_MARR_2"/>
    <property type="match status" value="1"/>
</dbReference>
<dbReference type="Proteomes" id="UP000184603">
    <property type="component" value="Unassembled WGS sequence"/>
</dbReference>
<sequence length="144" mass="16492">MKYSQLPDKQRNALNLFVKLMRATNKLTSTVHEHLKDDNLTISQFGVLEAVYHLGPLSQSELGNKILKSNANLTTVVDSLEKKMLVERERASDDRRRVTVKLTESGKELISQVFPRHAQVVTNELAFLSDQDKDTLEKLLRKFK</sequence>
<dbReference type="InterPro" id="IPR036390">
    <property type="entry name" value="WH_DNA-bd_sf"/>
</dbReference>
<dbReference type="InterPro" id="IPR000835">
    <property type="entry name" value="HTH_MarR-typ"/>
</dbReference>
<dbReference type="PANTHER" id="PTHR33164:SF101">
    <property type="entry name" value="TRANSCRIPTIONAL REPRESSOR MPRA"/>
    <property type="match status" value="1"/>
</dbReference>
<gene>
    <name evidence="2" type="ORF">SAMN02745220_05145</name>
</gene>